<organism evidence="1 2">
    <name type="scientific">Gemmata palustris</name>
    <dbReference type="NCBI Taxonomy" id="2822762"/>
    <lineage>
        <taxon>Bacteria</taxon>
        <taxon>Pseudomonadati</taxon>
        <taxon>Planctomycetota</taxon>
        <taxon>Planctomycetia</taxon>
        <taxon>Gemmatales</taxon>
        <taxon>Gemmataceae</taxon>
        <taxon>Gemmata</taxon>
    </lineage>
</organism>
<evidence type="ECO:0000313" key="1">
    <source>
        <dbReference type="EMBL" id="MBP3958139.1"/>
    </source>
</evidence>
<evidence type="ECO:0000313" key="2">
    <source>
        <dbReference type="Proteomes" id="UP000676565"/>
    </source>
</evidence>
<dbReference type="EMBL" id="JAGKQQ010000001">
    <property type="protein sequence ID" value="MBP3958139.1"/>
    <property type="molecule type" value="Genomic_DNA"/>
</dbReference>
<reference evidence="1 2" key="1">
    <citation type="submission" date="2021-04" db="EMBL/GenBank/DDBJ databases">
        <authorList>
            <person name="Ivanova A."/>
        </authorList>
    </citation>
    <scope>NUCLEOTIDE SEQUENCE [LARGE SCALE GENOMIC DNA]</scope>
    <source>
        <strain evidence="1 2">G18</strain>
    </source>
</reference>
<comment type="caution">
    <text evidence="1">The sequence shown here is derived from an EMBL/GenBank/DDBJ whole genome shotgun (WGS) entry which is preliminary data.</text>
</comment>
<keyword evidence="2" id="KW-1185">Reference proteome</keyword>
<dbReference type="Proteomes" id="UP000676565">
    <property type="component" value="Unassembled WGS sequence"/>
</dbReference>
<name>A0ABS5BWR1_9BACT</name>
<sequence>MGASHEESWRTTTNPRYLLKLSRIRPNGRKYLLLVCAAVRHLMPGPQTGIANRVLTEIERFAVAQPRKGVQTHIWRDVIQRAIPQISGPSSRSGLSANGTWLRVLEHRLGALSQIRAADVNVVFDSAFSQVEYRTRTDTATEVRALTARLVPGRQPAVPGWFRRLLGAPVPPKPAPNLSAQQLRDEIVSRVSPDRQEAVRATWSGITDTTAAITQAYRLVDEHTQQQMAELTARACDLVREVFGNPFSPPVIDPGWLQWNHGAVHHIAERIATSGDFTDLPILSDALEDAGCCDEELLRHCREPHLHVPGCWALDAVRGRN</sequence>
<proteinExistence type="predicted"/>
<accession>A0ABS5BWR1</accession>
<dbReference type="RefSeq" id="WP_210657850.1">
    <property type="nucleotide sequence ID" value="NZ_JAGKQQ010000001.1"/>
</dbReference>
<gene>
    <name evidence="1" type="ORF">J8F10_23060</name>
</gene>
<protein>
    <submittedName>
        <fullName evidence="1">Uncharacterized protein</fullName>
    </submittedName>
</protein>